<evidence type="ECO:0000313" key="1">
    <source>
        <dbReference type="EMBL" id="MDW9257023.1"/>
    </source>
</evidence>
<dbReference type="EMBL" id="QXCT01000002">
    <property type="protein sequence ID" value="MDW9257023.1"/>
    <property type="molecule type" value="Genomic_DNA"/>
</dbReference>
<evidence type="ECO:0000313" key="2">
    <source>
        <dbReference type="Proteomes" id="UP001272137"/>
    </source>
</evidence>
<dbReference type="AlphaFoldDB" id="A0AAW9D5K3"/>
<gene>
    <name evidence="1" type="ORF">C7S16_2344</name>
</gene>
<name>A0AAW9D5K3_BURTH</name>
<dbReference type="Proteomes" id="UP001272137">
    <property type="component" value="Unassembled WGS sequence"/>
</dbReference>
<proteinExistence type="predicted"/>
<sequence>MRRRVAARAGLRCANGEAPDRAAHAGAQIQIPDEHGDRARLRAARPPFTRFLHPCANL</sequence>
<comment type="caution">
    <text evidence="1">The sequence shown here is derived from an EMBL/GenBank/DDBJ whole genome shotgun (WGS) entry which is preliminary data.</text>
</comment>
<reference evidence="1" key="1">
    <citation type="submission" date="2018-08" db="EMBL/GenBank/DDBJ databases">
        <title>Identification of Burkholderia cepacia strains that express a Burkholderia pseudomallei-like capsular polysaccharide.</title>
        <authorList>
            <person name="Burtnick M.N."/>
            <person name="Vongsouvath M."/>
            <person name="Newton P."/>
            <person name="Wuthiekanun V."/>
            <person name="Limmathurotsakul D."/>
            <person name="Brett P.J."/>
            <person name="Chantratita N."/>
            <person name="Dance D.A."/>
        </authorList>
    </citation>
    <scope>NUCLEOTIDE SEQUENCE</scope>
    <source>
        <strain evidence="1">SBXCC001</strain>
    </source>
</reference>
<accession>A0AAW9D5K3</accession>
<protein>
    <submittedName>
        <fullName evidence="1">Uncharacterized protein</fullName>
    </submittedName>
</protein>
<organism evidence="1 2">
    <name type="scientific">Burkholderia thailandensis</name>
    <dbReference type="NCBI Taxonomy" id="57975"/>
    <lineage>
        <taxon>Bacteria</taxon>
        <taxon>Pseudomonadati</taxon>
        <taxon>Pseudomonadota</taxon>
        <taxon>Betaproteobacteria</taxon>
        <taxon>Burkholderiales</taxon>
        <taxon>Burkholderiaceae</taxon>
        <taxon>Burkholderia</taxon>
        <taxon>pseudomallei group</taxon>
    </lineage>
</organism>